<evidence type="ECO:0000256" key="6">
    <source>
        <dbReference type="SAM" id="Phobius"/>
    </source>
</evidence>
<feature type="transmembrane region" description="Helical" evidence="6">
    <location>
        <begin position="150"/>
        <end position="169"/>
    </location>
</feature>
<feature type="transmembrane region" description="Helical" evidence="6">
    <location>
        <begin position="181"/>
        <end position="200"/>
    </location>
</feature>
<name>A0ABM3ZVM5_ZIZJJ</name>
<evidence type="ECO:0000313" key="7">
    <source>
        <dbReference type="Proteomes" id="UP001652623"/>
    </source>
</evidence>
<sequence length="426" mass="46534">MNQQVSGGDGDEESRGGRWWKRMLDMEEAKKQVLFALPMILTNVFYYGIPLVSVMFAGHLGELQLAGATLSNSWASVSGYSFMVGLSGALETLCGQGFGANQYNMLGIYLQASSIISFIFSIIISILWFNTESIMILLHLDPQISKTASVYAKLLIPGLFAYGFLQNILRSFQTQSVVMPLVVLSLPPLVFHIGITYILVHMTSLGFKGAPMAASISLWMSVLMLVMYVAFSKEFKNTWKGLSSESFDYFFTTLKLALPSAAMICLEGWSFEILVFLAGLMPDKKQSTSLIAICVHTETVAYMIIYGLSAASSDSSAIIKKFASMTTLLAISIVLDCVQGVLSGVARGCGWQQIAVYVNLASFYIIGMTIAILLGFKFNLHAKGLWIGLICGLSCQAATLLVITLRTKWTKLDISANVDKENSLSV</sequence>
<feature type="transmembrane region" description="Helical" evidence="6">
    <location>
        <begin position="212"/>
        <end position="231"/>
    </location>
</feature>
<keyword evidence="7" id="KW-1185">Reference proteome</keyword>
<evidence type="ECO:0000256" key="2">
    <source>
        <dbReference type="ARBA" id="ARBA00010199"/>
    </source>
</evidence>
<accession>A0ABM3ZVM5</accession>
<feature type="transmembrane region" description="Helical" evidence="6">
    <location>
        <begin position="33"/>
        <end position="57"/>
    </location>
</feature>
<feature type="transmembrane region" description="Helical" evidence="6">
    <location>
        <begin position="256"/>
        <end position="278"/>
    </location>
</feature>
<keyword evidence="3 6" id="KW-0812">Transmembrane</keyword>
<dbReference type="InterPro" id="IPR045069">
    <property type="entry name" value="MATE_euk"/>
</dbReference>
<comment type="subcellular location">
    <subcellularLocation>
        <location evidence="1">Membrane</location>
        <topology evidence="1">Multi-pass membrane protein</topology>
    </subcellularLocation>
</comment>
<dbReference type="PANTHER" id="PTHR11206">
    <property type="entry name" value="MULTIDRUG RESISTANCE PROTEIN"/>
    <property type="match status" value="1"/>
</dbReference>
<dbReference type="Proteomes" id="UP001652623">
    <property type="component" value="Chromosome 11"/>
</dbReference>
<dbReference type="GeneID" id="107422391"/>
<feature type="transmembrane region" description="Helical" evidence="6">
    <location>
        <begin position="290"/>
        <end position="310"/>
    </location>
</feature>
<dbReference type="Pfam" id="PF01554">
    <property type="entry name" value="MatE"/>
    <property type="match status" value="1"/>
</dbReference>
<dbReference type="CDD" id="cd13132">
    <property type="entry name" value="MATE_eukaryotic"/>
    <property type="match status" value="1"/>
</dbReference>
<comment type="similarity">
    <text evidence="2">Belongs to the multi antimicrobial extrusion (MATE) (TC 2.A.66.1) family.</text>
</comment>
<evidence type="ECO:0000256" key="5">
    <source>
        <dbReference type="ARBA" id="ARBA00023136"/>
    </source>
</evidence>
<proteinExistence type="inferred from homology"/>
<dbReference type="NCBIfam" id="TIGR00797">
    <property type="entry name" value="matE"/>
    <property type="match status" value="1"/>
</dbReference>
<gene>
    <name evidence="8" type="primary">LOC107422391</name>
</gene>
<evidence type="ECO:0000256" key="4">
    <source>
        <dbReference type="ARBA" id="ARBA00022989"/>
    </source>
</evidence>
<dbReference type="InterPro" id="IPR002528">
    <property type="entry name" value="MATE_fam"/>
</dbReference>
<feature type="transmembrane region" description="Helical" evidence="6">
    <location>
        <begin position="384"/>
        <end position="405"/>
    </location>
</feature>
<evidence type="ECO:0000313" key="8">
    <source>
        <dbReference type="RefSeq" id="XP_060668542.1"/>
    </source>
</evidence>
<feature type="transmembrane region" description="Helical" evidence="6">
    <location>
        <begin position="354"/>
        <end position="378"/>
    </location>
</feature>
<organism evidence="7 8">
    <name type="scientific">Ziziphus jujuba</name>
    <name type="common">Chinese jujube</name>
    <name type="synonym">Ziziphus sativa</name>
    <dbReference type="NCBI Taxonomy" id="326968"/>
    <lineage>
        <taxon>Eukaryota</taxon>
        <taxon>Viridiplantae</taxon>
        <taxon>Streptophyta</taxon>
        <taxon>Embryophyta</taxon>
        <taxon>Tracheophyta</taxon>
        <taxon>Spermatophyta</taxon>
        <taxon>Magnoliopsida</taxon>
        <taxon>eudicotyledons</taxon>
        <taxon>Gunneridae</taxon>
        <taxon>Pentapetalae</taxon>
        <taxon>rosids</taxon>
        <taxon>fabids</taxon>
        <taxon>Rosales</taxon>
        <taxon>Rhamnaceae</taxon>
        <taxon>Paliureae</taxon>
        <taxon>Ziziphus</taxon>
    </lineage>
</organism>
<reference evidence="8" key="1">
    <citation type="submission" date="2025-08" db="UniProtKB">
        <authorList>
            <consortium name="RefSeq"/>
        </authorList>
    </citation>
    <scope>IDENTIFICATION</scope>
    <source>
        <tissue evidence="8">Seedling</tissue>
    </source>
</reference>
<evidence type="ECO:0000256" key="3">
    <source>
        <dbReference type="ARBA" id="ARBA00022692"/>
    </source>
</evidence>
<feature type="transmembrane region" description="Helical" evidence="6">
    <location>
        <begin position="322"/>
        <end position="342"/>
    </location>
</feature>
<dbReference type="RefSeq" id="XP_060668542.1">
    <property type="nucleotide sequence ID" value="XM_060812559.1"/>
</dbReference>
<keyword evidence="5 6" id="KW-0472">Membrane</keyword>
<evidence type="ECO:0000256" key="1">
    <source>
        <dbReference type="ARBA" id="ARBA00004141"/>
    </source>
</evidence>
<protein>
    <submittedName>
        <fullName evidence="8">Protein DETOXIFICATION 19 isoform X2</fullName>
    </submittedName>
</protein>
<feature type="transmembrane region" description="Helical" evidence="6">
    <location>
        <begin position="108"/>
        <end position="129"/>
    </location>
</feature>
<keyword evidence="4 6" id="KW-1133">Transmembrane helix</keyword>